<evidence type="ECO:0000313" key="3">
    <source>
        <dbReference type="EMBL" id="KGR90360.1"/>
    </source>
</evidence>
<sequence length="429" mass="49417">MKNAVYLLSIAVLALALYSFEVRRENEDLQRAIHAQYTNALTSASETLTTLQASVSQSLLFQDKNALNQELDNIWRLSDQLRGSISGLPLNREVANNWMRYVGNIGEEARLAAENGDYESWQKKMETVSSNLRALSDEWNIATAMYFENDGDYSKWQRTLNNETEQGQFKNIAQNLKTYSETDFPLTASESDWQKKRDLKHLEGKEITKDQAIEALEIILPDIKDAAYTVTKSKDDAPYPFYHIQFVKGSRVGYADITVKGGQLLSFLSERPVQEDKNVSAQDVRELTMQFLDRAGYDDVEFVEFRENHEVYHIAVARVVGDEKALVYPDGIQLKVSKDSGELLGLNAMEYVQKENIKEEQTVNEIDWKEFFRPGTVVEEEKMIYTENELFELRLCYEVIARFDNKYNETFRVVVDADTHEVVKVEYMS</sequence>
<feature type="domain" description="Sporulation protein YpeB PepSY1 and PepSY2" evidence="1">
    <location>
        <begin position="166"/>
        <end position="356"/>
    </location>
</feature>
<dbReference type="Pfam" id="PF20769">
    <property type="entry name" value="YPEB_N"/>
    <property type="match status" value="1"/>
</dbReference>
<gene>
    <name evidence="3" type="ORF">CD30_11775</name>
</gene>
<comment type="caution">
    <text evidence="3">The sequence shown here is derived from an EMBL/GenBank/DDBJ whole genome shotgun (WGS) entry which is preliminary data.</text>
</comment>
<dbReference type="OrthoDB" id="2372097at2"/>
<dbReference type="RefSeq" id="WP_036176974.1">
    <property type="nucleotide sequence ID" value="NZ_AVCZ01000020.1"/>
</dbReference>
<dbReference type="AlphaFoldDB" id="A0A0A3J3U0"/>
<feature type="domain" description="Sporulation protein YpeB N-terminal" evidence="2">
    <location>
        <begin position="25"/>
        <end position="112"/>
    </location>
</feature>
<dbReference type="GO" id="GO:0009847">
    <property type="term" value="P:spore germination"/>
    <property type="evidence" value="ECO:0007669"/>
    <property type="project" value="InterPro"/>
</dbReference>
<evidence type="ECO:0000259" key="1">
    <source>
        <dbReference type="Pfam" id="PF14620"/>
    </source>
</evidence>
<dbReference type="Proteomes" id="UP000030595">
    <property type="component" value="Unassembled WGS sequence"/>
</dbReference>
<dbReference type="Pfam" id="PF14620">
    <property type="entry name" value="YPEB_PepSY1-2"/>
    <property type="match status" value="1"/>
</dbReference>
<accession>A0A0A3J3U0</accession>
<reference evidence="3 4" key="1">
    <citation type="submission" date="2014-02" db="EMBL/GenBank/DDBJ databases">
        <title>Draft genome sequence of Lysinibacillus massiliensis CCUG 49529.</title>
        <authorList>
            <person name="Zhang F."/>
            <person name="Wang G."/>
            <person name="Zhang L."/>
        </authorList>
    </citation>
    <scope>NUCLEOTIDE SEQUENCE [LARGE SCALE GENOMIC DNA]</scope>
    <source>
        <strain evidence="3 4">CCUG 49529</strain>
    </source>
</reference>
<organism evidence="3 4">
    <name type="scientific">Ureibacillus massiliensis 4400831 = CIP 108448 = CCUG 49529</name>
    <dbReference type="NCBI Taxonomy" id="1211035"/>
    <lineage>
        <taxon>Bacteria</taxon>
        <taxon>Bacillati</taxon>
        <taxon>Bacillota</taxon>
        <taxon>Bacilli</taxon>
        <taxon>Bacillales</taxon>
        <taxon>Caryophanaceae</taxon>
        <taxon>Ureibacillus</taxon>
    </lineage>
</organism>
<evidence type="ECO:0000259" key="2">
    <source>
        <dbReference type="Pfam" id="PF20769"/>
    </source>
</evidence>
<keyword evidence="4" id="KW-1185">Reference proteome</keyword>
<dbReference type="InterPro" id="IPR014239">
    <property type="entry name" value="YpeB_PepSY1-2"/>
</dbReference>
<dbReference type="EMBL" id="JPVQ01000020">
    <property type="protein sequence ID" value="KGR90360.1"/>
    <property type="molecule type" value="Genomic_DNA"/>
</dbReference>
<proteinExistence type="predicted"/>
<dbReference type="eggNOG" id="COG2959">
    <property type="taxonomic scope" value="Bacteria"/>
</dbReference>
<dbReference type="InterPro" id="IPR048402">
    <property type="entry name" value="YpeB_N"/>
</dbReference>
<protein>
    <submittedName>
        <fullName evidence="3">Sporulation protein</fullName>
    </submittedName>
</protein>
<evidence type="ECO:0000313" key="4">
    <source>
        <dbReference type="Proteomes" id="UP000030595"/>
    </source>
</evidence>
<name>A0A0A3J3U0_9BACL</name>